<accession>A0A212S0Z0</accession>
<sequence length="356" mass="38913">MLSFGRVAALLLIGCILLQGCTSLGPSSVLADRNSFGETSNESAKQELLLNLVRLRYGDTPSVVRINQLVAGYNLEGQVNIGSSLFSDGFSIRANDALSGGVTYSDHPTITYAPIRGADYGAFLMTPLAPSEILALIMSGAPGDVVITLGVQAINGLRNRFDSGLGHPQSDLGFRTAMYLIEQLGNAGKLGMRFENQGENRAAYFVFYDNGKDMDPAEQRLRKVLKLDPTRREFKVVFGLTPDHPDEIAFYTRSLIQTMNMIADSIEVPEDDISSGRTRPTEAPDPSDQALPALHITSQRLPPVNAFVSVRYRDRYFTVDDRDLASKRMFSMLQLLATISDRGRNDASPIITIPSG</sequence>
<dbReference type="AlphaFoldDB" id="A0A212S0Z0"/>
<evidence type="ECO:0000313" key="2">
    <source>
        <dbReference type="Proteomes" id="UP000197065"/>
    </source>
</evidence>
<organism evidence="1 2">
    <name type="scientific">Arboricoccus pini</name>
    <dbReference type="NCBI Taxonomy" id="1963835"/>
    <lineage>
        <taxon>Bacteria</taxon>
        <taxon>Pseudomonadati</taxon>
        <taxon>Pseudomonadota</taxon>
        <taxon>Alphaproteobacteria</taxon>
        <taxon>Geminicoccales</taxon>
        <taxon>Geminicoccaceae</taxon>
        <taxon>Arboricoccus</taxon>
    </lineage>
</organism>
<proteinExistence type="predicted"/>
<dbReference type="EMBL" id="FYEH01000019">
    <property type="protein sequence ID" value="SNB78749.1"/>
    <property type="molecule type" value="Genomic_DNA"/>
</dbReference>
<dbReference type="Proteomes" id="UP000197065">
    <property type="component" value="Unassembled WGS sequence"/>
</dbReference>
<evidence type="ECO:0000313" key="1">
    <source>
        <dbReference type="EMBL" id="SNB78749.1"/>
    </source>
</evidence>
<name>A0A212S0Z0_9PROT</name>
<gene>
    <name evidence="1" type="ORF">SAMN07250955_11936</name>
</gene>
<protein>
    <submittedName>
        <fullName evidence="1">Uncharacterized protein</fullName>
    </submittedName>
</protein>
<dbReference type="PROSITE" id="PS51257">
    <property type="entry name" value="PROKAR_LIPOPROTEIN"/>
    <property type="match status" value="1"/>
</dbReference>
<reference evidence="1 2" key="1">
    <citation type="submission" date="2017-06" db="EMBL/GenBank/DDBJ databases">
        <authorList>
            <person name="Kim H.J."/>
            <person name="Triplett B.A."/>
        </authorList>
    </citation>
    <scope>NUCLEOTIDE SEQUENCE [LARGE SCALE GENOMIC DNA]</scope>
    <source>
        <strain evidence="1 2">B29T1</strain>
    </source>
</reference>
<keyword evidence="2" id="KW-1185">Reference proteome</keyword>